<evidence type="ECO:0000313" key="2">
    <source>
        <dbReference type="EMBL" id="KAJ4832009.1"/>
    </source>
</evidence>
<protein>
    <submittedName>
        <fullName evidence="2">Uncharacterized protein</fullName>
    </submittedName>
</protein>
<dbReference type="Proteomes" id="UP001141552">
    <property type="component" value="Unassembled WGS sequence"/>
</dbReference>
<proteinExistence type="predicted"/>
<evidence type="ECO:0000256" key="1">
    <source>
        <dbReference type="SAM" id="MobiDB-lite"/>
    </source>
</evidence>
<feature type="region of interest" description="Disordered" evidence="1">
    <location>
        <begin position="79"/>
        <end position="105"/>
    </location>
</feature>
<reference evidence="2" key="1">
    <citation type="submission" date="2022-02" db="EMBL/GenBank/DDBJ databases">
        <authorList>
            <person name="Henning P.M."/>
            <person name="McCubbin A.G."/>
            <person name="Shore J.S."/>
        </authorList>
    </citation>
    <scope>NUCLEOTIDE SEQUENCE</scope>
    <source>
        <strain evidence="2">F60SS</strain>
        <tissue evidence="2">Leaves</tissue>
    </source>
</reference>
<dbReference type="EMBL" id="JAKUCV010005230">
    <property type="protein sequence ID" value="KAJ4832009.1"/>
    <property type="molecule type" value="Genomic_DNA"/>
</dbReference>
<evidence type="ECO:0000313" key="3">
    <source>
        <dbReference type="Proteomes" id="UP001141552"/>
    </source>
</evidence>
<feature type="compositionally biased region" description="Acidic residues" evidence="1">
    <location>
        <begin position="93"/>
        <end position="105"/>
    </location>
</feature>
<reference evidence="2" key="2">
    <citation type="journal article" date="2023" name="Plants (Basel)">
        <title>Annotation of the Turnera subulata (Passifloraceae) Draft Genome Reveals the S-Locus Evolved after the Divergence of Turneroideae from Passifloroideae in a Stepwise Manner.</title>
        <authorList>
            <person name="Henning P.M."/>
            <person name="Roalson E.H."/>
            <person name="Mir W."/>
            <person name="McCubbin A.G."/>
            <person name="Shore J.S."/>
        </authorList>
    </citation>
    <scope>NUCLEOTIDE SEQUENCE</scope>
    <source>
        <strain evidence="2">F60SS</strain>
    </source>
</reference>
<comment type="caution">
    <text evidence="2">The sequence shown here is derived from an EMBL/GenBank/DDBJ whole genome shotgun (WGS) entry which is preliminary data.</text>
</comment>
<keyword evidence="3" id="KW-1185">Reference proteome</keyword>
<dbReference type="AlphaFoldDB" id="A0A9Q0FIC5"/>
<sequence>MIDYSGSLQDVVYSITLEAKDMSVESPALKTYGARVGFKPHSNRRSPYVLYTFRGPIYDSEGETVITMDFIGDDGIVPPLDGHDSGSGSGSGMDEDEDISGTEDDDERHLFCCGRDTIRGDLVPLFGDIGPEVTALYVPKRVREAYDRYKEVVVQSEGFDCHPDLYHALPSYIRDAHYYYTRPVDVFDARHFDSLEKCARFATGKHKSQEKTNLEFVRIVKSTMTDLSDGLGVACMKAAVDLYLCLCLNYGVFSNAYGASEIKGVLYVLEIRTGLARFGIILLGSKISEGCDYITTYKETHVRLFLNTHCSSNSKSLTGVENDEALASEEELEDYMLRSWRRS</sequence>
<organism evidence="2 3">
    <name type="scientific">Turnera subulata</name>
    <dbReference type="NCBI Taxonomy" id="218843"/>
    <lineage>
        <taxon>Eukaryota</taxon>
        <taxon>Viridiplantae</taxon>
        <taxon>Streptophyta</taxon>
        <taxon>Embryophyta</taxon>
        <taxon>Tracheophyta</taxon>
        <taxon>Spermatophyta</taxon>
        <taxon>Magnoliopsida</taxon>
        <taxon>eudicotyledons</taxon>
        <taxon>Gunneridae</taxon>
        <taxon>Pentapetalae</taxon>
        <taxon>rosids</taxon>
        <taxon>fabids</taxon>
        <taxon>Malpighiales</taxon>
        <taxon>Passifloraceae</taxon>
        <taxon>Turnera</taxon>
    </lineage>
</organism>
<gene>
    <name evidence="2" type="ORF">Tsubulata_026002</name>
</gene>
<accession>A0A9Q0FIC5</accession>
<name>A0A9Q0FIC5_9ROSI</name>